<keyword evidence="4 5" id="KW-0472">Membrane</keyword>
<accession>A0A940PER8</accession>
<feature type="transmembrane region" description="Helical" evidence="5">
    <location>
        <begin position="138"/>
        <end position="163"/>
    </location>
</feature>
<proteinExistence type="predicted"/>
<dbReference type="InterPro" id="IPR013525">
    <property type="entry name" value="ABC2_TM"/>
</dbReference>
<gene>
    <name evidence="7" type="ORF">I6N95_10740</name>
</gene>
<dbReference type="Proteomes" id="UP000674938">
    <property type="component" value="Unassembled WGS sequence"/>
</dbReference>
<dbReference type="RefSeq" id="WP_209527468.1">
    <property type="nucleotide sequence ID" value="NZ_JAEEGA010000006.1"/>
</dbReference>
<evidence type="ECO:0000259" key="6">
    <source>
        <dbReference type="Pfam" id="PF01061"/>
    </source>
</evidence>
<feature type="transmembrane region" description="Helical" evidence="5">
    <location>
        <begin position="170"/>
        <end position="189"/>
    </location>
</feature>
<dbReference type="AlphaFoldDB" id="A0A940PER8"/>
<name>A0A940PER8_9ENTE</name>
<dbReference type="EMBL" id="JAEEGA010000006">
    <property type="protein sequence ID" value="MBP1041483.1"/>
    <property type="molecule type" value="Genomic_DNA"/>
</dbReference>
<evidence type="ECO:0000256" key="2">
    <source>
        <dbReference type="ARBA" id="ARBA00022692"/>
    </source>
</evidence>
<organism evidence="7 8">
    <name type="scientific">Vagococcus allomyrinae</name>
    <dbReference type="NCBI Taxonomy" id="2794353"/>
    <lineage>
        <taxon>Bacteria</taxon>
        <taxon>Bacillati</taxon>
        <taxon>Bacillota</taxon>
        <taxon>Bacilli</taxon>
        <taxon>Lactobacillales</taxon>
        <taxon>Enterococcaceae</taxon>
        <taxon>Vagococcus</taxon>
    </lineage>
</organism>
<comment type="caution">
    <text evidence="7">The sequence shown here is derived from an EMBL/GenBank/DDBJ whole genome shotgun (WGS) entry which is preliminary data.</text>
</comment>
<feature type="domain" description="ABC-2 type transporter transmembrane" evidence="6">
    <location>
        <begin position="6"/>
        <end position="211"/>
    </location>
</feature>
<protein>
    <submittedName>
        <fullName evidence="7">ABC transporter permease</fullName>
    </submittedName>
</protein>
<feature type="transmembrane region" description="Helical" evidence="5">
    <location>
        <begin position="230"/>
        <end position="250"/>
    </location>
</feature>
<dbReference type="GO" id="GO:0140359">
    <property type="term" value="F:ABC-type transporter activity"/>
    <property type="evidence" value="ECO:0007669"/>
    <property type="project" value="InterPro"/>
</dbReference>
<evidence type="ECO:0000256" key="1">
    <source>
        <dbReference type="ARBA" id="ARBA00004141"/>
    </source>
</evidence>
<feature type="transmembrane region" description="Helical" evidence="5">
    <location>
        <begin position="21"/>
        <end position="42"/>
    </location>
</feature>
<keyword evidence="3 5" id="KW-1133">Transmembrane helix</keyword>
<evidence type="ECO:0000256" key="5">
    <source>
        <dbReference type="SAM" id="Phobius"/>
    </source>
</evidence>
<sequence>MGKSTFKGLLKYEAINTMTNFFTPFFGIVFPMLMGTLLVATITKTVPDSQQASVGTSVAIVTSLIIPMSIMLVSFPALFSQEAEQGVLARMELFNFRERDILLAKIVIHYLVITCSAILYGAVMVWVNHILLPKLSSFLIFIFCYYLLATLLFVFAYSVGALLKKFGTTYAITMTVYFALMGMSGMMGVQPDQLPVWGQKIAYALPMAHINTDFIKYWVTGFSGYNFMPLVQSFIFMGALVSLCYLLSWYRRKRSLGAK</sequence>
<evidence type="ECO:0000313" key="7">
    <source>
        <dbReference type="EMBL" id="MBP1041483.1"/>
    </source>
</evidence>
<dbReference type="Pfam" id="PF01061">
    <property type="entry name" value="ABC2_membrane"/>
    <property type="match status" value="1"/>
</dbReference>
<dbReference type="GO" id="GO:0016020">
    <property type="term" value="C:membrane"/>
    <property type="evidence" value="ECO:0007669"/>
    <property type="project" value="UniProtKB-SubCell"/>
</dbReference>
<evidence type="ECO:0000256" key="4">
    <source>
        <dbReference type="ARBA" id="ARBA00023136"/>
    </source>
</evidence>
<keyword evidence="8" id="KW-1185">Reference proteome</keyword>
<keyword evidence="2 5" id="KW-0812">Transmembrane</keyword>
<evidence type="ECO:0000256" key="3">
    <source>
        <dbReference type="ARBA" id="ARBA00022989"/>
    </source>
</evidence>
<comment type="subcellular location">
    <subcellularLocation>
        <location evidence="1">Membrane</location>
        <topology evidence="1">Multi-pass membrane protein</topology>
    </subcellularLocation>
</comment>
<feature type="transmembrane region" description="Helical" evidence="5">
    <location>
        <begin position="54"/>
        <end position="80"/>
    </location>
</feature>
<reference evidence="7" key="1">
    <citation type="submission" date="2020-12" db="EMBL/GenBank/DDBJ databases">
        <title>Vagococcus allomyrinae sp. nov. and Enterococcus lavae sp. nov., isolated from the larvae of Allomyrina dichotoma.</title>
        <authorList>
            <person name="Lee S.D."/>
        </authorList>
    </citation>
    <scope>NUCLEOTIDE SEQUENCE</scope>
    <source>
        <strain evidence="7">BWB3-3</strain>
    </source>
</reference>
<feature type="transmembrane region" description="Helical" evidence="5">
    <location>
        <begin position="101"/>
        <end position="126"/>
    </location>
</feature>
<evidence type="ECO:0000313" key="8">
    <source>
        <dbReference type="Proteomes" id="UP000674938"/>
    </source>
</evidence>